<dbReference type="InterPro" id="IPR001029">
    <property type="entry name" value="Flagellin_N"/>
</dbReference>
<reference evidence="8" key="1">
    <citation type="submission" date="2016-10" db="EMBL/GenBank/DDBJ databases">
        <authorList>
            <person name="Varghese N."/>
            <person name="Submissions S."/>
        </authorList>
    </citation>
    <scope>NUCLEOTIDE SEQUENCE [LARGE SCALE GENOMIC DNA]</scope>
    <source>
        <strain evidence="8">CGMCC 1.11101</strain>
    </source>
</reference>
<dbReference type="RefSeq" id="WP_090708536.1">
    <property type="nucleotide sequence ID" value="NZ_FOVM01000001.1"/>
</dbReference>
<evidence type="ECO:0000259" key="5">
    <source>
        <dbReference type="Pfam" id="PF00669"/>
    </source>
</evidence>
<dbReference type="GO" id="GO:0005198">
    <property type="term" value="F:structural molecule activity"/>
    <property type="evidence" value="ECO:0007669"/>
    <property type="project" value="UniProtKB-UniRule"/>
</dbReference>
<dbReference type="AlphaFoldDB" id="A0A1I4YV08"/>
<evidence type="ECO:0000256" key="4">
    <source>
        <dbReference type="RuleBase" id="RU362073"/>
    </source>
</evidence>
<dbReference type="Gene3D" id="6.10.10.10">
    <property type="entry name" value="Flagellar export chaperone, C-terminal domain"/>
    <property type="match status" value="1"/>
</dbReference>
<evidence type="ECO:0000259" key="6">
    <source>
        <dbReference type="Pfam" id="PF00700"/>
    </source>
</evidence>
<dbReference type="Gene3D" id="1.20.1330.10">
    <property type="entry name" value="f41 fragment of flagellin, N-terminal domain"/>
    <property type="match status" value="1"/>
</dbReference>
<organism evidence="7 8">
    <name type="scientific">Mycetocola miduiensis</name>
    <dbReference type="NCBI Taxonomy" id="995034"/>
    <lineage>
        <taxon>Bacteria</taxon>
        <taxon>Bacillati</taxon>
        <taxon>Actinomycetota</taxon>
        <taxon>Actinomycetes</taxon>
        <taxon>Micrococcales</taxon>
        <taxon>Microbacteriaceae</taxon>
        <taxon>Mycetocola</taxon>
    </lineage>
</organism>
<sequence>MGMQINTNVSALNSYRNLSNTQNDLSKSLEKLSSGLRINRAADDAAGLAISEGLRSQVGGLKMAARNAQDGISVIQTAEGALTETHSILQRLRDLAVQAGNDSNNTESREAISTEADQLVSELDRLSTSTNFNGIQLLDGTKSSLSFQIGADGGDDNQIAVDLTSANVSSIAAELKNGTLAAVGTSFAFDDTTSGAIDGMAAFSFASGVGTPVEKTVTVDLSAATITSGDELVAALNADTNFSTNFTATVVKDANGVATGFNVRANDGSTVDAATSTADNVTTITAGAAVTGGLDFSSAASAKLSIEKLDEKIEAVSTARANLGAVQNRFESTINSLNVSSENLTAAESRIRDTDMASEMVNYTRANILSQAGTAMLAQANQSNQGVLQLLG</sequence>
<keyword evidence="8" id="KW-1185">Reference proteome</keyword>
<dbReference type="PANTHER" id="PTHR42792:SF2">
    <property type="entry name" value="FLAGELLIN"/>
    <property type="match status" value="1"/>
</dbReference>
<evidence type="ECO:0000313" key="7">
    <source>
        <dbReference type="EMBL" id="SFN41797.1"/>
    </source>
</evidence>
<dbReference type="Gene3D" id="3.30.70.2120">
    <property type="match status" value="1"/>
</dbReference>
<dbReference type="Proteomes" id="UP000198867">
    <property type="component" value="Unassembled WGS sequence"/>
</dbReference>
<dbReference type="SUPFAM" id="SSF64518">
    <property type="entry name" value="Phase 1 flagellin"/>
    <property type="match status" value="1"/>
</dbReference>
<evidence type="ECO:0000313" key="8">
    <source>
        <dbReference type="Proteomes" id="UP000198867"/>
    </source>
</evidence>
<dbReference type="InterPro" id="IPR046358">
    <property type="entry name" value="Flagellin_C"/>
</dbReference>
<feature type="domain" description="Flagellin C-terminal" evidence="6">
    <location>
        <begin position="306"/>
        <end position="391"/>
    </location>
</feature>
<comment type="function">
    <text evidence="4">Flagellin is the subunit protein which polymerizes to form the filaments of bacterial flagella.</text>
</comment>
<comment type="similarity">
    <text evidence="1 4">Belongs to the bacterial flagellin family.</text>
</comment>
<dbReference type="PRINTS" id="PR00207">
    <property type="entry name" value="FLAGELLIN"/>
</dbReference>
<feature type="domain" description="Flagellin N-terminal" evidence="5">
    <location>
        <begin position="5"/>
        <end position="142"/>
    </location>
</feature>
<gene>
    <name evidence="7" type="ORF">SAMN05216219_0536</name>
</gene>
<dbReference type="Pfam" id="PF00669">
    <property type="entry name" value="Flagellin_N"/>
    <property type="match status" value="1"/>
</dbReference>
<dbReference type="InterPro" id="IPR042187">
    <property type="entry name" value="Flagellin_C_sub2"/>
</dbReference>
<keyword evidence="7" id="KW-0969">Cilium</keyword>
<keyword evidence="3 4" id="KW-0975">Bacterial flagellum</keyword>
<dbReference type="GO" id="GO:0009288">
    <property type="term" value="C:bacterial-type flagellum"/>
    <property type="evidence" value="ECO:0007669"/>
    <property type="project" value="UniProtKB-SubCell"/>
</dbReference>
<dbReference type="STRING" id="995034.SAMN05216219_0536"/>
<dbReference type="GO" id="GO:0005576">
    <property type="term" value="C:extracellular region"/>
    <property type="evidence" value="ECO:0007669"/>
    <property type="project" value="UniProtKB-SubCell"/>
</dbReference>
<evidence type="ECO:0000256" key="1">
    <source>
        <dbReference type="ARBA" id="ARBA00005709"/>
    </source>
</evidence>
<evidence type="ECO:0000256" key="3">
    <source>
        <dbReference type="ARBA" id="ARBA00023143"/>
    </source>
</evidence>
<dbReference type="OrthoDB" id="9796789at2"/>
<proteinExistence type="inferred from homology"/>
<protein>
    <recommendedName>
        <fullName evidence="2 4">Flagellin</fullName>
    </recommendedName>
</protein>
<dbReference type="PANTHER" id="PTHR42792">
    <property type="entry name" value="FLAGELLIN"/>
    <property type="match status" value="1"/>
</dbReference>
<evidence type="ECO:0000256" key="2">
    <source>
        <dbReference type="ARBA" id="ARBA00020110"/>
    </source>
</evidence>
<dbReference type="InterPro" id="IPR001492">
    <property type="entry name" value="Flagellin"/>
</dbReference>
<accession>A0A1I4YV08</accession>
<comment type="subcellular location">
    <subcellularLocation>
        <location evidence="4">Secreted</location>
    </subcellularLocation>
    <subcellularLocation>
        <location evidence="4">Bacterial flagellum</location>
    </subcellularLocation>
</comment>
<keyword evidence="4" id="KW-0964">Secreted</keyword>
<dbReference type="EMBL" id="FOVM01000001">
    <property type="protein sequence ID" value="SFN41797.1"/>
    <property type="molecule type" value="Genomic_DNA"/>
</dbReference>
<name>A0A1I4YV08_9MICO</name>
<keyword evidence="7" id="KW-0966">Cell projection</keyword>
<dbReference type="Pfam" id="PF00700">
    <property type="entry name" value="Flagellin_C"/>
    <property type="match status" value="1"/>
</dbReference>
<keyword evidence="7" id="KW-0282">Flagellum</keyword>